<evidence type="ECO:0000313" key="2">
    <source>
        <dbReference type="EMBL" id="RZQ59814.1"/>
    </source>
</evidence>
<protein>
    <submittedName>
        <fullName evidence="2">Uncharacterized protein</fullName>
    </submittedName>
</protein>
<reference evidence="2 3" key="1">
    <citation type="submission" date="2019-02" db="EMBL/GenBank/DDBJ databases">
        <title>Draft genome sequence of Amycolatopsis sp. 8-3EHSu isolated from roots of Suaeda maritima.</title>
        <authorList>
            <person name="Duangmal K."/>
            <person name="Chantavorakit T."/>
        </authorList>
    </citation>
    <scope>NUCLEOTIDE SEQUENCE [LARGE SCALE GENOMIC DNA]</scope>
    <source>
        <strain evidence="2 3">8-3EHSu</strain>
    </source>
</reference>
<evidence type="ECO:0000256" key="1">
    <source>
        <dbReference type="SAM" id="MobiDB-lite"/>
    </source>
</evidence>
<name>A0A4Q7J1K2_9PSEU</name>
<dbReference type="Proteomes" id="UP000292003">
    <property type="component" value="Unassembled WGS sequence"/>
</dbReference>
<feature type="region of interest" description="Disordered" evidence="1">
    <location>
        <begin position="195"/>
        <end position="214"/>
    </location>
</feature>
<keyword evidence="3" id="KW-1185">Reference proteome</keyword>
<dbReference type="EMBL" id="SFCC01000021">
    <property type="protein sequence ID" value="RZQ59814.1"/>
    <property type="molecule type" value="Genomic_DNA"/>
</dbReference>
<gene>
    <name evidence="2" type="ORF">EWH70_32380</name>
</gene>
<accession>A0A4Q7J1K2</accession>
<comment type="caution">
    <text evidence="2">The sequence shown here is derived from an EMBL/GenBank/DDBJ whole genome shotgun (WGS) entry which is preliminary data.</text>
</comment>
<dbReference type="AlphaFoldDB" id="A0A4Q7J1K2"/>
<proteinExistence type="predicted"/>
<organism evidence="2 3">
    <name type="scientific">Amycolatopsis suaedae</name>
    <dbReference type="NCBI Taxonomy" id="2510978"/>
    <lineage>
        <taxon>Bacteria</taxon>
        <taxon>Bacillati</taxon>
        <taxon>Actinomycetota</taxon>
        <taxon>Actinomycetes</taxon>
        <taxon>Pseudonocardiales</taxon>
        <taxon>Pseudonocardiaceae</taxon>
        <taxon>Amycolatopsis</taxon>
    </lineage>
</organism>
<dbReference type="OrthoDB" id="4205565at2"/>
<evidence type="ECO:0000313" key="3">
    <source>
        <dbReference type="Proteomes" id="UP000292003"/>
    </source>
</evidence>
<dbReference type="RefSeq" id="WP_130479379.1">
    <property type="nucleotide sequence ID" value="NZ_SFCC01000021.1"/>
</dbReference>
<sequence length="226" mass="26659">MADYDMAQRFARDTAHHQMTIAHDDGLYRHVQFRNPQRSWHYWFDLITVPGALIFQGDGESFVFRRVDDMFTFFRGGGYDGEPNLSYWAEKVTSDSRNIQRYSETKFVQTVREHLVESIRYRHVPPGTSRALIEYAADYDLTFEANAREMLETFSYKGFGFPDAWEFDFRTHYWWFEWACHAIVWGIGQYDGNPARPMPPAEETRPPEPIRPPRMVDVHLPAMANE</sequence>